<comment type="pathway">
    <text evidence="2 9">Cofactor biosynthesis; adenosylcobalamin biosynthesis.</text>
</comment>
<keyword evidence="6 9" id="KW-0812">Transmembrane</keyword>
<evidence type="ECO:0000256" key="5">
    <source>
        <dbReference type="ARBA" id="ARBA00022573"/>
    </source>
</evidence>
<feature type="transmembrane region" description="Helical" evidence="9">
    <location>
        <begin position="229"/>
        <end position="249"/>
    </location>
</feature>
<evidence type="ECO:0000256" key="8">
    <source>
        <dbReference type="ARBA" id="ARBA00023136"/>
    </source>
</evidence>
<keyword evidence="11" id="KW-1185">Reference proteome</keyword>
<dbReference type="Proteomes" id="UP000060487">
    <property type="component" value="Unassembled WGS sequence"/>
</dbReference>
<dbReference type="EMBL" id="LNQR01000120">
    <property type="protein sequence ID" value="KWT78133.1"/>
    <property type="molecule type" value="Genomic_DNA"/>
</dbReference>
<comment type="function">
    <text evidence="9">Converts cobyric acid to cobinamide by the addition of aminopropanol on the F carboxylic group.</text>
</comment>
<evidence type="ECO:0000256" key="1">
    <source>
        <dbReference type="ARBA" id="ARBA00004651"/>
    </source>
</evidence>
<organism evidence="10 11">
    <name type="scientific">Candidatus Magnetominusculus xianensis</name>
    <dbReference type="NCBI Taxonomy" id="1748249"/>
    <lineage>
        <taxon>Bacteria</taxon>
        <taxon>Pseudomonadati</taxon>
        <taxon>Nitrospirota</taxon>
        <taxon>Nitrospiria</taxon>
        <taxon>Nitrospirales</taxon>
        <taxon>Nitrospiraceae</taxon>
        <taxon>Candidatus Magnetominusculus</taxon>
    </lineage>
</organism>
<dbReference type="Pfam" id="PF03186">
    <property type="entry name" value="CobD_Cbib"/>
    <property type="match status" value="1"/>
</dbReference>
<feature type="transmembrane region" description="Helical" evidence="9">
    <location>
        <begin position="174"/>
        <end position="193"/>
    </location>
</feature>
<evidence type="ECO:0000256" key="9">
    <source>
        <dbReference type="HAMAP-Rule" id="MF_00024"/>
    </source>
</evidence>
<dbReference type="PANTHER" id="PTHR34308:SF1">
    <property type="entry name" value="COBALAMIN BIOSYNTHESIS PROTEIN CBIB"/>
    <property type="match status" value="1"/>
</dbReference>
<accession>A0ABR5SBI7</accession>
<sequence length="375" mass="40630">MFLLTDIPLQLLVAFTVDICVGDPRWIPHPVRFIGRLIEFLERRLRNLGNPGNPARTPLFNLITGAVAVVITVAFTYVAAYLFTGFFLLPLRQYMLFDKFSLYDIALGTAGSLVLAQNGLITSVLLVRDRLEGADEEGARAALSLIVGRDTKTLTQEGIVRAAIETAAENTSDAIIAPLFYFAIGGLPLALAYKAVNTLDSMMGYKNEKYLYFGRAAARLDDIANYIPARLTGMFMVAAVFAITIAKLLRYGAKGKRQMCKDTENICDSSQVGHGRFVPLWKSLLTMLRDGRKHSSPNAGIPEAAMAGALGVRLGGPSYYGGALVEKPYIGRADEPLNASKISAAAAITAVSSLVGFAALTTLAYMIRYAQWSIV</sequence>
<gene>
    <name evidence="9" type="primary">cobD</name>
    <name evidence="10" type="ORF">ASN18_3002</name>
</gene>
<evidence type="ECO:0000256" key="6">
    <source>
        <dbReference type="ARBA" id="ARBA00022692"/>
    </source>
</evidence>
<dbReference type="HAMAP" id="MF_00024">
    <property type="entry name" value="CobD_CbiB"/>
    <property type="match status" value="1"/>
</dbReference>
<evidence type="ECO:0000256" key="4">
    <source>
        <dbReference type="ARBA" id="ARBA00022475"/>
    </source>
</evidence>
<keyword evidence="7 9" id="KW-1133">Transmembrane helix</keyword>
<comment type="caution">
    <text evidence="9">Lacks conserved residue(s) required for the propagation of feature annotation.</text>
</comment>
<keyword evidence="4 9" id="KW-1003">Cell membrane</keyword>
<evidence type="ECO:0000256" key="3">
    <source>
        <dbReference type="ARBA" id="ARBA00006263"/>
    </source>
</evidence>
<protein>
    <recommendedName>
        <fullName evidence="9">Cobalamin biosynthesis protein CobD</fullName>
    </recommendedName>
</protein>
<comment type="similarity">
    <text evidence="3 9">Belongs to the CobD/CbiB family.</text>
</comment>
<comment type="caution">
    <text evidence="10">The sequence shown here is derived from an EMBL/GenBank/DDBJ whole genome shotgun (WGS) entry which is preliminary data.</text>
</comment>
<comment type="subcellular location">
    <subcellularLocation>
        <location evidence="1 9">Cell membrane</location>
        <topology evidence="1 9">Multi-pass membrane protein</topology>
    </subcellularLocation>
</comment>
<feature type="transmembrane region" description="Helical" evidence="9">
    <location>
        <begin position="59"/>
        <end position="89"/>
    </location>
</feature>
<proteinExistence type="inferred from homology"/>
<evidence type="ECO:0000256" key="2">
    <source>
        <dbReference type="ARBA" id="ARBA00004953"/>
    </source>
</evidence>
<name>A0ABR5SBI7_9BACT</name>
<evidence type="ECO:0000313" key="11">
    <source>
        <dbReference type="Proteomes" id="UP000060487"/>
    </source>
</evidence>
<dbReference type="RefSeq" id="WP_085053612.1">
    <property type="nucleotide sequence ID" value="NZ_LNQR01000120.1"/>
</dbReference>
<dbReference type="InterPro" id="IPR004485">
    <property type="entry name" value="Cobalamin_biosynth_CobD/CbiB"/>
</dbReference>
<evidence type="ECO:0000256" key="7">
    <source>
        <dbReference type="ARBA" id="ARBA00022989"/>
    </source>
</evidence>
<dbReference type="NCBIfam" id="TIGR00380">
    <property type="entry name" value="cobal_cbiB"/>
    <property type="match status" value="1"/>
</dbReference>
<reference evidence="10 11" key="1">
    <citation type="submission" date="2015-11" db="EMBL/GenBank/DDBJ databases">
        <authorList>
            <person name="Lin W."/>
        </authorList>
    </citation>
    <scope>NUCLEOTIDE SEQUENCE [LARGE SCALE GENOMIC DNA]</scope>
    <source>
        <strain evidence="10 11">HCH-1</strain>
    </source>
</reference>
<keyword evidence="5 9" id="KW-0169">Cobalamin biosynthesis</keyword>
<evidence type="ECO:0000313" key="10">
    <source>
        <dbReference type="EMBL" id="KWT78133.1"/>
    </source>
</evidence>
<keyword evidence="8 9" id="KW-0472">Membrane</keyword>
<dbReference type="PANTHER" id="PTHR34308">
    <property type="entry name" value="COBALAMIN BIOSYNTHESIS PROTEIN CBIB"/>
    <property type="match status" value="1"/>
</dbReference>
<feature type="transmembrane region" description="Helical" evidence="9">
    <location>
        <begin position="342"/>
        <end position="367"/>
    </location>
</feature>